<organism evidence="3 4">
    <name type="scientific">Micromonospora echinofusca</name>
    <dbReference type="NCBI Taxonomy" id="47858"/>
    <lineage>
        <taxon>Bacteria</taxon>
        <taxon>Bacillati</taxon>
        <taxon>Actinomycetota</taxon>
        <taxon>Actinomycetes</taxon>
        <taxon>Micromonosporales</taxon>
        <taxon>Micromonosporaceae</taxon>
        <taxon>Micromonospora</taxon>
    </lineage>
</organism>
<dbReference type="PRINTS" id="PR01950">
    <property type="entry name" value="LANCSUPER"/>
</dbReference>
<reference evidence="3 4" key="1">
    <citation type="submission" date="2019-12" db="EMBL/GenBank/DDBJ databases">
        <title>Whole genome sequencing of endophytic Actinobacterium Micromonospora sp. MPMI6T.</title>
        <authorList>
            <person name="Evv R."/>
            <person name="Podile A.R."/>
        </authorList>
    </citation>
    <scope>NUCLEOTIDE SEQUENCE [LARGE SCALE GENOMIC DNA]</scope>
    <source>
        <strain evidence="3 4">MPMI6</strain>
    </source>
</reference>
<name>A0ABS3VNB0_MICEH</name>
<feature type="domain" description="Lantibiotic biosynthesis protein dehydration" evidence="2">
    <location>
        <begin position="236"/>
        <end position="609"/>
    </location>
</feature>
<dbReference type="SUPFAM" id="SSF158745">
    <property type="entry name" value="LanC-like"/>
    <property type="match status" value="1"/>
</dbReference>
<feature type="compositionally biased region" description="Low complexity" evidence="1">
    <location>
        <begin position="41"/>
        <end position="53"/>
    </location>
</feature>
<dbReference type="InterPro" id="IPR012341">
    <property type="entry name" value="6hp_glycosidase-like_sf"/>
</dbReference>
<dbReference type="InterPro" id="IPR025410">
    <property type="entry name" value="Lant_dehyd"/>
</dbReference>
<dbReference type="Pfam" id="PF13575">
    <property type="entry name" value="DUF4135"/>
    <property type="match status" value="1"/>
</dbReference>
<sequence length="1071" mass="114004">MTDTPAVAPARTAGAPAVGDDWWAPGLALAERCARPAAPVGTGSTRSGTPSTGGPSGARQRLAAWYDAYGLGDSGMFTIRLADCQLTEEDLLDLLAESPAGLAARSTPPGWADLTTRVLAAASTPPGVRPIAGDGPPADWITGFTRILAPYLDLTDRLLAGELPVDRRVDVCAIRAEFRDNLAGRLVRAASRTLVVELNVRREQGRLVGATGEERFGDFVDQLRRPAELAGLLARYPVLARVLAQTCRYALDATVELVRRLTADRAAIVDTFFGGTDPGPVTGLHIGAGDRHQRGRAVALPRFASGVRVAYKPRPLAVHRHFNGMLDWLNAHRPDLGLRTLTVLDRGGYGWVEYVTAAPCADRAAVERFYHRQGALLALLYALDGSDIHYENLIAAGDQPVLVDVETLFHPALAVPAGIGTDPAAEALTGSVYRSALLPQLLLGDDDALDISGLGGDKGRPMPVPAVDWADPGTDRMRLVRRTTVFGGADNRPRLDGVDVDPADFTGFLLAGFRAGYDSIVTHRAELLDPDGPVRRFAADATRVVVRATRVYLRLLDESTHPEVLRDALDRDRLFDVLWAGSAGDPTRLRLVRYESTELWHGDVPVFTARPGSRDLWSGSGDRIVDALDRPPLDGVLAKIGRMGDVDRYDQEWIIRATLATRHRHDGHETGTPVPRPFAATPPDPARLLAAARGVADQIIARGYDDGTRINWLGLELLDERQWTVMPLGAGLANGYPGVAVFFAQLAALTGDPRYATAARRSLAPVPRLVEQLAADPDLAAAVGCGGFAGFGGLAYALTQVSVLLTDPRIGQWIDPVVRLAAGTVDTDAGHGVFDGWAGCLAAMLAVHTSTGLPTAWHTATRCAEHLLASPRGRPQAPGFAFGQAGVGWALLRYATATGQQRYADRGLDLLRDAADLARLRGHSWCQGWPGVGLALLDGAGSTTDLWTATLIDRTVDAVLPSGPLPNHSLCHGELGRLELLGAAAQRERAAATAHIRHASMMLSAIELSGARCGTPAGAPSPGLLNGMSGVGHGLLRLAFPDQIPSVLLLQPPETSPPAAGSRRRLPMEES</sequence>
<keyword evidence="4" id="KW-1185">Reference proteome</keyword>
<evidence type="ECO:0000256" key="1">
    <source>
        <dbReference type="SAM" id="MobiDB-lite"/>
    </source>
</evidence>
<dbReference type="Gene3D" id="1.50.10.10">
    <property type="match status" value="1"/>
</dbReference>
<feature type="region of interest" description="Disordered" evidence="1">
    <location>
        <begin position="1050"/>
        <end position="1071"/>
    </location>
</feature>
<protein>
    <submittedName>
        <fullName evidence="3">Type 2 lantipeptide synthetase LanM</fullName>
    </submittedName>
</protein>
<dbReference type="InterPro" id="IPR017146">
    <property type="entry name" value="Lanti_2_LanM"/>
</dbReference>
<evidence type="ECO:0000259" key="2">
    <source>
        <dbReference type="Pfam" id="PF13575"/>
    </source>
</evidence>
<dbReference type="PIRSF" id="PIRSF037228">
    <property type="entry name" value="Lant_mod_RumM"/>
    <property type="match status" value="1"/>
</dbReference>
<dbReference type="Pfam" id="PF05147">
    <property type="entry name" value="LANC_like"/>
    <property type="match status" value="1"/>
</dbReference>
<dbReference type="Proteomes" id="UP000823521">
    <property type="component" value="Unassembled WGS sequence"/>
</dbReference>
<proteinExistence type="predicted"/>
<dbReference type="CDD" id="cd04792">
    <property type="entry name" value="LanM-like"/>
    <property type="match status" value="1"/>
</dbReference>
<feature type="region of interest" description="Disordered" evidence="1">
    <location>
        <begin position="37"/>
        <end position="58"/>
    </location>
</feature>
<dbReference type="SMART" id="SM01260">
    <property type="entry name" value="LANC_like"/>
    <property type="match status" value="1"/>
</dbReference>
<accession>A0ABS3VNB0</accession>
<comment type="caution">
    <text evidence="3">The sequence shown here is derived from an EMBL/GenBank/DDBJ whole genome shotgun (WGS) entry which is preliminary data.</text>
</comment>
<evidence type="ECO:0000313" key="4">
    <source>
        <dbReference type="Proteomes" id="UP000823521"/>
    </source>
</evidence>
<dbReference type="NCBIfam" id="TIGR03897">
    <property type="entry name" value="lanti_2_LanM"/>
    <property type="match status" value="1"/>
</dbReference>
<dbReference type="RefSeq" id="WP_208812479.1">
    <property type="nucleotide sequence ID" value="NZ_WVUH01000045.1"/>
</dbReference>
<dbReference type="InterPro" id="IPR007822">
    <property type="entry name" value="LANC-like"/>
</dbReference>
<gene>
    <name evidence="3" type="primary">lanM</name>
    <name evidence="3" type="ORF">GSF22_08140</name>
</gene>
<dbReference type="EMBL" id="WVUH01000045">
    <property type="protein sequence ID" value="MBO4205976.1"/>
    <property type="molecule type" value="Genomic_DNA"/>
</dbReference>
<evidence type="ECO:0000313" key="3">
    <source>
        <dbReference type="EMBL" id="MBO4205976.1"/>
    </source>
</evidence>